<sequence length="481" mass="56045">MSQLHVGCLYEIFEYLNDDRSTLHSCILVNRLWCEVSVKIFWRNGCDYSVSNFNTLVSCLPNESKEILSKNGITILTKTTKFPTFNYASFCKVLSINHVRCKVEELLKNEQTISPQILEDNTNIVVQEICKMFMNQISSLEKLILIRTPTFIHYPETKDCLKNLSELHCYSNISSKTFYQLSQICQNISLLDISQKSPFISDGLADLVSVQKNLKHFILTQYFNDTISSLIKRLPNTLIKLNLRDFNFISLLFITEFSNLQELELSFEYKEDFIDFDKLSYASFPQLQILKFQYLRPNNEALVRFLENNGKNLKELYVGVALGYNNSNNSLNSAISKFCTNIRKFSGGFKNNELELIFKSCKYLKSIEIFCGDYLLNEKEALDEVVNYSHKNVTEIILHYYYSHIQTAELLPNELESFIVRWASSVPSVPQRSLSFVIVTNDYCGWGLTNEENMKIIKKYYDLGVIKDFKIRDYDYYDEFD</sequence>
<reference evidence="1 3" key="1">
    <citation type="submission" date="2017-11" db="EMBL/GenBank/DDBJ databases">
        <title>The genome of Rhizophagus clarus HR1 reveals common genetic basis of auxotrophy among arbuscular mycorrhizal fungi.</title>
        <authorList>
            <person name="Kobayashi Y."/>
        </authorList>
    </citation>
    <scope>NUCLEOTIDE SEQUENCE [LARGE SCALE GENOMIC DNA]</scope>
    <source>
        <strain evidence="1 3">HR1</strain>
    </source>
</reference>
<proteinExistence type="predicted"/>
<protein>
    <recommendedName>
        <fullName evidence="4">F-box domain-containing protein</fullName>
    </recommendedName>
</protein>
<dbReference type="Proteomes" id="UP000247702">
    <property type="component" value="Unassembled WGS sequence"/>
</dbReference>
<dbReference type="AlphaFoldDB" id="A0A2Z6SD25"/>
<evidence type="ECO:0000313" key="1">
    <source>
        <dbReference type="EMBL" id="GBC07850.1"/>
    </source>
</evidence>
<dbReference type="Gene3D" id="3.80.10.10">
    <property type="entry name" value="Ribonuclease Inhibitor"/>
    <property type="match status" value="1"/>
</dbReference>
<gene>
    <name evidence="2" type="ORF">RCL2_000207700</name>
    <name evidence="1" type="ORF">RclHR1_07730003</name>
</gene>
<dbReference type="EMBL" id="BEXD01004174">
    <property type="protein sequence ID" value="GBC07850.1"/>
    <property type="molecule type" value="Genomic_DNA"/>
</dbReference>
<keyword evidence="3" id="KW-1185">Reference proteome</keyword>
<accession>A0A2Z6SD25</accession>
<dbReference type="OrthoDB" id="1107553at2759"/>
<dbReference type="Proteomes" id="UP000615446">
    <property type="component" value="Unassembled WGS sequence"/>
</dbReference>
<evidence type="ECO:0000313" key="2">
    <source>
        <dbReference type="EMBL" id="GES74608.1"/>
    </source>
</evidence>
<evidence type="ECO:0000313" key="3">
    <source>
        <dbReference type="Proteomes" id="UP000247702"/>
    </source>
</evidence>
<reference evidence="2" key="2">
    <citation type="submission" date="2019-10" db="EMBL/GenBank/DDBJ databases">
        <title>Conservation and host-specific expression of non-tandemly repeated heterogenous ribosome RNA gene in arbuscular mycorrhizal fungi.</title>
        <authorList>
            <person name="Maeda T."/>
            <person name="Kobayashi Y."/>
            <person name="Nakagawa T."/>
            <person name="Ezawa T."/>
            <person name="Yamaguchi K."/>
            <person name="Bino T."/>
            <person name="Nishimoto Y."/>
            <person name="Shigenobu S."/>
            <person name="Kawaguchi M."/>
        </authorList>
    </citation>
    <scope>NUCLEOTIDE SEQUENCE</scope>
    <source>
        <strain evidence="2">HR1</strain>
    </source>
</reference>
<dbReference type="EMBL" id="BLAL01000012">
    <property type="protein sequence ID" value="GES74608.1"/>
    <property type="molecule type" value="Genomic_DNA"/>
</dbReference>
<dbReference type="SUPFAM" id="SSF52047">
    <property type="entry name" value="RNI-like"/>
    <property type="match status" value="1"/>
</dbReference>
<dbReference type="InterPro" id="IPR032675">
    <property type="entry name" value="LRR_dom_sf"/>
</dbReference>
<name>A0A2Z6SD25_9GLOM</name>
<evidence type="ECO:0008006" key="4">
    <source>
        <dbReference type="Google" id="ProtNLM"/>
    </source>
</evidence>
<organism evidence="1 3">
    <name type="scientific">Rhizophagus clarus</name>
    <dbReference type="NCBI Taxonomy" id="94130"/>
    <lineage>
        <taxon>Eukaryota</taxon>
        <taxon>Fungi</taxon>
        <taxon>Fungi incertae sedis</taxon>
        <taxon>Mucoromycota</taxon>
        <taxon>Glomeromycotina</taxon>
        <taxon>Glomeromycetes</taxon>
        <taxon>Glomerales</taxon>
        <taxon>Glomeraceae</taxon>
        <taxon>Rhizophagus</taxon>
    </lineage>
</organism>
<comment type="caution">
    <text evidence="1">The sequence shown here is derived from an EMBL/GenBank/DDBJ whole genome shotgun (WGS) entry which is preliminary data.</text>
</comment>